<feature type="non-terminal residue" evidence="1">
    <location>
        <position position="1"/>
    </location>
</feature>
<proteinExistence type="predicted"/>
<protein>
    <submittedName>
        <fullName evidence="1">Uncharacterized protein</fullName>
    </submittedName>
</protein>
<dbReference type="EMBL" id="BARU01048343">
    <property type="protein sequence ID" value="GAH95521.1"/>
    <property type="molecule type" value="Genomic_DNA"/>
</dbReference>
<evidence type="ECO:0000313" key="1">
    <source>
        <dbReference type="EMBL" id="GAH95521.1"/>
    </source>
</evidence>
<organism evidence="1">
    <name type="scientific">marine sediment metagenome</name>
    <dbReference type="NCBI Taxonomy" id="412755"/>
    <lineage>
        <taxon>unclassified sequences</taxon>
        <taxon>metagenomes</taxon>
        <taxon>ecological metagenomes</taxon>
    </lineage>
</organism>
<dbReference type="AlphaFoldDB" id="X1JLC2"/>
<reference evidence="1" key="1">
    <citation type="journal article" date="2014" name="Front. Microbiol.">
        <title>High frequency of phylogenetically diverse reductive dehalogenase-homologous genes in deep subseafloor sedimentary metagenomes.</title>
        <authorList>
            <person name="Kawai M."/>
            <person name="Futagami T."/>
            <person name="Toyoda A."/>
            <person name="Takaki Y."/>
            <person name="Nishi S."/>
            <person name="Hori S."/>
            <person name="Arai W."/>
            <person name="Tsubouchi T."/>
            <person name="Morono Y."/>
            <person name="Uchiyama I."/>
            <person name="Ito T."/>
            <person name="Fujiyama A."/>
            <person name="Inagaki F."/>
            <person name="Takami H."/>
        </authorList>
    </citation>
    <scope>NUCLEOTIDE SEQUENCE</scope>
    <source>
        <strain evidence="1">Expedition CK06-06</strain>
    </source>
</reference>
<comment type="caution">
    <text evidence="1">The sequence shown here is derived from an EMBL/GenBank/DDBJ whole genome shotgun (WGS) entry which is preliminary data.</text>
</comment>
<gene>
    <name evidence="1" type="ORF">S03H2_71911</name>
</gene>
<sequence>KLLIILLIYIIFSKNIVFKIMSNNPNSANVRKNDKEEVQSFSEIEEEQKEIIEKDFIPHFLPTYRIKFKFYSIPIVVV</sequence>
<name>X1JLC2_9ZZZZ</name>
<feature type="non-terminal residue" evidence="1">
    <location>
        <position position="78"/>
    </location>
</feature>
<accession>X1JLC2</accession>